<organism evidence="2 3">
    <name type="scientific">Rhizoctonia solani</name>
    <dbReference type="NCBI Taxonomy" id="456999"/>
    <lineage>
        <taxon>Eukaryota</taxon>
        <taxon>Fungi</taxon>
        <taxon>Dikarya</taxon>
        <taxon>Basidiomycota</taxon>
        <taxon>Agaricomycotina</taxon>
        <taxon>Agaricomycetes</taxon>
        <taxon>Cantharellales</taxon>
        <taxon>Ceratobasidiaceae</taxon>
        <taxon>Rhizoctonia</taxon>
    </lineage>
</organism>
<dbReference type="AlphaFoldDB" id="A0A8H3GFX4"/>
<dbReference type="Proteomes" id="UP000663861">
    <property type="component" value="Unassembled WGS sequence"/>
</dbReference>
<sequence length="39" mass="4552">MAGHVDWQILPVVTILYLANFIERILATQRSQAWKRTLV</sequence>
<dbReference type="EMBL" id="CAJMWY010000807">
    <property type="protein sequence ID" value="CAE6448048.1"/>
    <property type="molecule type" value="Genomic_DNA"/>
</dbReference>
<evidence type="ECO:0000313" key="3">
    <source>
        <dbReference type="Proteomes" id="UP000663861"/>
    </source>
</evidence>
<keyword evidence="1" id="KW-0472">Membrane</keyword>
<keyword evidence="1" id="KW-0812">Transmembrane</keyword>
<evidence type="ECO:0000313" key="2">
    <source>
        <dbReference type="EMBL" id="CAE6448048.1"/>
    </source>
</evidence>
<keyword evidence="1" id="KW-1133">Transmembrane helix</keyword>
<feature type="transmembrane region" description="Helical" evidence="1">
    <location>
        <begin position="6"/>
        <end position="26"/>
    </location>
</feature>
<protein>
    <submittedName>
        <fullName evidence="2">Uncharacterized protein</fullName>
    </submittedName>
</protein>
<reference evidence="2" key="1">
    <citation type="submission" date="2021-01" db="EMBL/GenBank/DDBJ databases">
        <authorList>
            <person name="Kaushik A."/>
        </authorList>
    </citation>
    <scope>NUCLEOTIDE SEQUENCE</scope>
    <source>
        <strain evidence="2">AG4-RS23</strain>
    </source>
</reference>
<gene>
    <name evidence="2" type="ORF">RDB_LOCUS50791</name>
</gene>
<name>A0A8H3GFX4_9AGAM</name>
<proteinExistence type="predicted"/>
<accession>A0A8H3GFX4</accession>
<evidence type="ECO:0000256" key="1">
    <source>
        <dbReference type="SAM" id="Phobius"/>
    </source>
</evidence>
<comment type="caution">
    <text evidence="2">The sequence shown here is derived from an EMBL/GenBank/DDBJ whole genome shotgun (WGS) entry which is preliminary data.</text>
</comment>